<sequence>MTSKAIPWIMLLCVLITGVQWYWFRKKIPSKEKMTYWSILCLCWFLAIMLFLYPRLSGPTDWVNVIFRPLGKMIDQ</sequence>
<protein>
    <submittedName>
        <fullName evidence="2">Cell division protein FtsW (Lipid II flippase)</fullName>
    </submittedName>
</protein>
<reference evidence="2 3" key="1">
    <citation type="submission" date="2023-07" db="EMBL/GenBank/DDBJ databases">
        <title>Sorghum-associated microbial communities from plants grown in Nebraska, USA.</title>
        <authorList>
            <person name="Schachtman D."/>
        </authorList>
    </citation>
    <scope>NUCLEOTIDE SEQUENCE [LARGE SCALE GENOMIC DNA]</scope>
    <source>
        <strain evidence="2 3">CC258</strain>
    </source>
</reference>
<evidence type="ECO:0000313" key="2">
    <source>
        <dbReference type="EMBL" id="MDR6549237.1"/>
    </source>
</evidence>
<dbReference type="RefSeq" id="WP_310223056.1">
    <property type="nucleotide sequence ID" value="NZ_JAVDSB010000001.1"/>
</dbReference>
<name>A0ABU1NP41_9BACL</name>
<keyword evidence="1" id="KW-0472">Membrane</keyword>
<keyword evidence="2" id="KW-0132">Cell division</keyword>
<comment type="caution">
    <text evidence="2">The sequence shown here is derived from an EMBL/GenBank/DDBJ whole genome shotgun (WGS) entry which is preliminary data.</text>
</comment>
<organism evidence="2 3">
    <name type="scientific">Paenibacillus qinlingensis</name>
    <dbReference type="NCBI Taxonomy" id="1837343"/>
    <lineage>
        <taxon>Bacteria</taxon>
        <taxon>Bacillati</taxon>
        <taxon>Bacillota</taxon>
        <taxon>Bacilli</taxon>
        <taxon>Bacillales</taxon>
        <taxon>Paenibacillaceae</taxon>
        <taxon>Paenibacillus</taxon>
    </lineage>
</organism>
<dbReference type="Proteomes" id="UP001267290">
    <property type="component" value="Unassembled WGS sequence"/>
</dbReference>
<accession>A0ABU1NP41</accession>
<evidence type="ECO:0000313" key="3">
    <source>
        <dbReference type="Proteomes" id="UP001267290"/>
    </source>
</evidence>
<gene>
    <name evidence="2" type="ORF">J2736_000420</name>
</gene>
<dbReference type="EMBL" id="JAVDSB010000001">
    <property type="protein sequence ID" value="MDR6549237.1"/>
    <property type="molecule type" value="Genomic_DNA"/>
</dbReference>
<keyword evidence="2" id="KW-0131">Cell cycle</keyword>
<feature type="transmembrane region" description="Helical" evidence="1">
    <location>
        <begin position="36"/>
        <end position="53"/>
    </location>
</feature>
<dbReference type="GO" id="GO:0051301">
    <property type="term" value="P:cell division"/>
    <property type="evidence" value="ECO:0007669"/>
    <property type="project" value="UniProtKB-KW"/>
</dbReference>
<keyword evidence="3" id="KW-1185">Reference proteome</keyword>
<evidence type="ECO:0000256" key="1">
    <source>
        <dbReference type="SAM" id="Phobius"/>
    </source>
</evidence>
<keyword evidence="1" id="KW-1133">Transmembrane helix</keyword>
<keyword evidence="1" id="KW-0812">Transmembrane</keyword>
<proteinExistence type="predicted"/>
<feature type="transmembrane region" description="Helical" evidence="1">
    <location>
        <begin position="6"/>
        <end position="24"/>
    </location>
</feature>